<evidence type="ECO:0000313" key="3">
    <source>
        <dbReference type="Proteomes" id="UP001599542"/>
    </source>
</evidence>
<keyword evidence="3" id="KW-1185">Reference proteome</keyword>
<feature type="region of interest" description="Disordered" evidence="1">
    <location>
        <begin position="28"/>
        <end position="79"/>
    </location>
</feature>
<name>A0ABW6GW66_9ACTN</name>
<evidence type="ECO:0000313" key="2">
    <source>
        <dbReference type="EMBL" id="MFE1356941.1"/>
    </source>
</evidence>
<proteinExistence type="predicted"/>
<evidence type="ECO:0000256" key="1">
    <source>
        <dbReference type="SAM" id="MobiDB-lite"/>
    </source>
</evidence>
<organism evidence="2 3">
    <name type="scientific">Kitasatospora phosalacinea</name>
    <dbReference type="NCBI Taxonomy" id="2065"/>
    <lineage>
        <taxon>Bacteria</taxon>
        <taxon>Bacillati</taxon>
        <taxon>Actinomycetota</taxon>
        <taxon>Actinomycetes</taxon>
        <taxon>Kitasatosporales</taxon>
        <taxon>Streptomycetaceae</taxon>
        <taxon>Kitasatospora</taxon>
    </lineage>
</organism>
<feature type="compositionally biased region" description="Acidic residues" evidence="1">
    <location>
        <begin position="31"/>
        <end position="52"/>
    </location>
</feature>
<comment type="caution">
    <text evidence="2">The sequence shown here is derived from an EMBL/GenBank/DDBJ whole genome shotgun (WGS) entry which is preliminary data.</text>
</comment>
<gene>
    <name evidence="2" type="ORF">ACFW6T_33760</name>
</gene>
<feature type="compositionally biased region" description="Basic and acidic residues" evidence="1">
    <location>
        <begin position="53"/>
        <end position="79"/>
    </location>
</feature>
<sequence length="79" mass="9069">MVDLACRPTGRHLPDDLAGIHGCWLLHSESGEDDEDPDRNLGDVEDWDDEQADEHQRRSRERFAELVRESAAANRDRLT</sequence>
<protein>
    <submittedName>
        <fullName evidence="2">Uncharacterized protein</fullName>
    </submittedName>
</protein>
<dbReference type="RefSeq" id="WP_380331193.1">
    <property type="nucleotide sequence ID" value="NZ_JBHYPW010000077.1"/>
</dbReference>
<reference evidence="2 3" key="1">
    <citation type="submission" date="2024-09" db="EMBL/GenBank/DDBJ databases">
        <title>The Natural Products Discovery Center: Release of the First 8490 Sequenced Strains for Exploring Actinobacteria Biosynthetic Diversity.</title>
        <authorList>
            <person name="Kalkreuter E."/>
            <person name="Kautsar S.A."/>
            <person name="Yang D."/>
            <person name="Bader C.D."/>
            <person name="Teijaro C.N."/>
            <person name="Fluegel L."/>
            <person name="Davis C.M."/>
            <person name="Simpson J.R."/>
            <person name="Lauterbach L."/>
            <person name="Steele A.D."/>
            <person name="Gui C."/>
            <person name="Meng S."/>
            <person name="Li G."/>
            <person name="Viehrig K."/>
            <person name="Ye F."/>
            <person name="Su P."/>
            <person name="Kiefer A.F."/>
            <person name="Nichols A."/>
            <person name="Cepeda A.J."/>
            <person name="Yan W."/>
            <person name="Fan B."/>
            <person name="Jiang Y."/>
            <person name="Adhikari A."/>
            <person name="Zheng C.-J."/>
            <person name="Schuster L."/>
            <person name="Cowan T.M."/>
            <person name="Smanski M.J."/>
            <person name="Chevrette M.G."/>
            <person name="De Carvalho L.P.S."/>
            <person name="Shen B."/>
        </authorList>
    </citation>
    <scope>NUCLEOTIDE SEQUENCE [LARGE SCALE GENOMIC DNA]</scope>
    <source>
        <strain evidence="2 3">NPDC058753</strain>
    </source>
</reference>
<dbReference type="Proteomes" id="UP001599542">
    <property type="component" value="Unassembled WGS sequence"/>
</dbReference>
<dbReference type="EMBL" id="JBHYPX010000113">
    <property type="protein sequence ID" value="MFE1356941.1"/>
    <property type="molecule type" value="Genomic_DNA"/>
</dbReference>
<accession>A0ABW6GW66</accession>